<dbReference type="Pfam" id="PF02465">
    <property type="entry name" value="FliD_N"/>
    <property type="match status" value="1"/>
</dbReference>
<evidence type="ECO:0000256" key="4">
    <source>
        <dbReference type="ARBA" id="ARBA00023143"/>
    </source>
</evidence>
<keyword evidence="5" id="KW-0964">Secreted</keyword>
<comment type="subcellular location">
    <subcellularLocation>
        <location evidence="5">Secreted</location>
    </subcellularLocation>
    <subcellularLocation>
        <location evidence="5">Bacterial flagellum</location>
    </subcellularLocation>
</comment>
<dbReference type="GO" id="GO:0005576">
    <property type="term" value="C:extracellular region"/>
    <property type="evidence" value="ECO:0007669"/>
    <property type="project" value="UniProtKB-SubCell"/>
</dbReference>
<name>A0A1B9NJ34_9MICO</name>
<dbReference type="PANTHER" id="PTHR30288">
    <property type="entry name" value="FLAGELLAR CAP/ASSEMBLY PROTEIN FLID"/>
    <property type="match status" value="1"/>
</dbReference>
<dbReference type="Pfam" id="PF07195">
    <property type="entry name" value="FliD_C"/>
    <property type="match status" value="1"/>
</dbReference>
<dbReference type="GO" id="GO:0009421">
    <property type="term" value="C:bacterial-type flagellum filament cap"/>
    <property type="evidence" value="ECO:0007669"/>
    <property type="project" value="InterPro"/>
</dbReference>
<dbReference type="AlphaFoldDB" id="A0A1B9NJ34"/>
<evidence type="ECO:0000259" key="6">
    <source>
        <dbReference type="Pfam" id="PF02465"/>
    </source>
</evidence>
<comment type="caution">
    <text evidence="8">The sequence shown here is derived from an EMBL/GenBank/DDBJ whole genome shotgun (WGS) entry which is preliminary data.</text>
</comment>
<dbReference type="EMBL" id="LXMD01000001">
    <property type="protein sequence ID" value="OCG76619.1"/>
    <property type="molecule type" value="Genomic_DNA"/>
</dbReference>
<accession>A0A1B9NJ34</accession>
<dbReference type="Proteomes" id="UP000093355">
    <property type="component" value="Unassembled WGS sequence"/>
</dbReference>
<reference evidence="8 9" key="1">
    <citation type="submission" date="2016-05" db="EMBL/GenBank/DDBJ databases">
        <authorList>
            <person name="Lavstsen T."/>
            <person name="Jespersen J.S."/>
        </authorList>
    </citation>
    <scope>NUCLEOTIDE SEQUENCE [LARGE SCALE GENOMIC DNA]</scope>
    <source>
        <strain evidence="8 9">YLB-01</strain>
    </source>
</reference>
<evidence type="ECO:0000313" key="9">
    <source>
        <dbReference type="Proteomes" id="UP000093355"/>
    </source>
</evidence>
<evidence type="ECO:0000313" key="8">
    <source>
        <dbReference type="EMBL" id="OCG76619.1"/>
    </source>
</evidence>
<sequence>MVDALMEVQAIPRILLQQKADDRGVIVSNLQALNSQLQTLTTRAGDLTSATALAAFTSTASSDAVSVTARPGAQASSLDVVVDRVAKAHTVVSAGYAQWPTEPATLTIVDGAGELHEITAQGTSLTEIAAAINDAGVPVTATTVRGGTDANGDPIYRLQLVANSTGAASAFQVFRGTAAEVTAGTATDLATEAGAAVTQQGQDAAIRLYAGTAAEQTITSARNTFTDLLPDVDVTVRTAQAEPVSLSVTVDTAASAKTVKTFIDEISAVLNRIDTGSKATVAEGETTVLGVYTGDSTVRGLRNALANAVIAPIDGVSPSSIGISVDRYGELTFDEEAFADAMAADPARVEAFFAGIAGRVEEVGTTYSDRYEGFLTTRITGQQSEVRSLDRQIESMDVRLEKRRATLEAQFLRMETMMAQWNAQSTYLSQQIASLPTYSKGNES</sequence>
<organism evidence="8 9">
    <name type="scientific">Microbacterium sediminis</name>
    <dbReference type="NCBI Taxonomy" id="904291"/>
    <lineage>
        <taxon>Bacteria</taxon>
        <taxon>Bacillati</taxon>
        <taxon>Actinomycetota</taxon>
        <taxon>Actinomycetes</taxon>
        <taxon>Micrococcales</taxon>
        <taxon>Microbacteriaceae</taxon>
        <taxon>Microbacterium</taxon>
    </lineage>
</organism>
<keyword evidence="3" id="KW-0175">Coiled coil</keyword>
<dbReference type="PANTHER" id="PTHR30288:SF0">
    <property type="entry name" value="FLAGELLAR HOOK-ASSOCIATED PROTEIN 2"/>
    <property type="match status" value="1"/>
</dbReference>
<comment type="function">
    <text evidence="5">Required for morphogenesis and for the elongation of the flagellar filament by facilitating polymerization of the flagellin monomers at the tip of growing filament. Forms a capping structure, which prevents flagellin subunits (transported through the central channel of the flagellum) from leaking out without polymerization at the distal end.</text>
</comment>
<gene>
    <name evidence="8" type="ORF">A7J15_11270</name>
</gene>
<evidence type="ECO:0000256" key="5">
    <source>
        <dbReference type="RuleBase" id="RU362066"/>
    </source>
</evidence>
<dbReference type="InterPro" id="IPR003481">
    <property type="entry name" value="FliD_N"/>
</dbReference>
<comment type="subunit">
    <text evidence="2 5">Homopentamer.</text>
</comment>
<proteinExistence type="inferred from homology"/>
<dbReference type="InterPro" id="IPR040026">
    <property type="entry name" value="FliD"/>
</dbReference>
<evidence type="ECO:0000256" key="3">
    <source>
        <dbReference type="ARBA" id="ARBA00023054"/>
    </source>
</evidence>
<comment type="similarity">
    <text evidence="1 5">Belongs to the FliD family.</text>
</comment>
<keyword evidence="9" id="KW-1185">Reference proteome</keyword>
<dbReference type="OrthoDB" id="5241527at2"/>
<dbReference type="GO" id="GO:0007155">
    <property type="term" value="P:cell adhesion"/>
    <property type="evidence" value="ECO:0007669"/>
    <property type="project" value="InterPro"/>
</dbReference>
<keyword evidence="4 5" id="KW-0975">Bacterial flagellum</keyword>
<dbReference type="GO" id="GO:0071973">
    <property type="term" value="P:bacterial-type flagellum-dependent cell motility"/>
    <property type="evidence" value="ECO:0007669"/>
    <property type="project" value="TreeGrafter"/>
</dbReference>
<feature type="domain" description="Flagellar hook-associated protein 2 C-terminal" evidence="7">
    <location>
        <begin position="202"/>
        <end position="423"/>
    </location>
</feature>
<evidence type="ECO:0000256" key="2">
    <source>
        <dbReference type="ARBA" id="ARBA00011255"/>
    </source>
</evidence>
<dbReference type="GO" id="GO:0009424">
    <property type="term" value="C:bacterial-type flagellum hook"/>
    <property type="evidence" value="ECO:0007669"/>
    <property type="project" value="UniProtKB-UniRule"/>
</dbReference>
<dbReference type="STRING" id="904291.A7J15_11270"/>
<evidence type="ECO:0000259" key="7">
    <source>
        <dbReference type="Pfam" id="PF07195"/>
    </source>
</evidence>
<protein>
    <recommendedName>
        <fullName evidence="5">Flagellar hook-associated protein 2</fullName>
        <shortName evidence="5">HAP2</shortName>
    </recommendedName>
    <alternativeName>
        <fullName evidence="5">Flagellar cap protein</fullName>
    </alternativeName>
</protein>
<dbReference type="InterPro" id="IPR010809">
    <property type="entry name" value="FliD_C"/>
</dbReference>
<evidence type="ECO:0000256" key="1">
    <source>
        <dbReference type="ARBA" id="ARBA00009764"/>
    </source>
</evidence>
<feature type="domain" description="Flagellar hook-associated protein 2 N-terminal" evidence="6">
    <location>
        <begin position="1"/>
        <end position="89"/>
    </location>
</feature>